<protein>
    <submittedName>
        <fullName evidence="1">Uncharacterized protein</fullName>
    </submittedName>
</protein>
<gene>
    <name evidence="1" type="ORF">AVEN_130316_1</name>
</gene>
<proteinExistence type="predicted"/>
<comment type="caution">
    <text evidence="1">The sequence shown here is derived from an EMBL/GenBank/DDBJ whole genome shotgun (WGS) entry which is preliminary data.</text>
</comment>
<keyword evidence="2" id="KW-1185">Reference proteome</keyword>
<dbReference type="Proteomes" id="UP000499080">
    <property type="component" value="Unassembled WGS sequence"/>
</dbReference>
<name>A0A4Y2BD02_ARAVE</name>
<dbReference type="AlphaFoldDB" id="A0A4Y2BD02"/>
<accession>A0A4Y2BD02</accession>
<dbReference type="EMBL" id="BGPR01000070">
    <property type="protein sequence ID" value="GBL90192.1"/>
    <property type="molecule type" value="Genomic_DNA"/>
</dbReference>
<evidence type="ECO:0000313" key="1">
    <source>
        <dbReference type="EMBL" id="GBL90192.1"/>
    </source>
</evidence>
<reference evidence="1 2" key="1">
    <citation type="journal article" date="2019" name="Sci. Rep.">
        <title>Orb-weaving spider Araneus ventricosus genome elucidates the spidroin gene catalogue.</title>
        <authorList>
            <person name="Kono N."/>
            <person name="Nakamura H."/>
            <person name="Ohtoshi R."/>
            <person name="Moran D.A.P."/>
            <person name="Shinohara A."/>
            <person name="Yoshida Y."/>
            <person name="Fujiwara M."/>
            <person name="Mori M."/>
            <person name="Tomita M."/>
            <person name="Arakawa K."/>
        </authorList>
    </citation>
    <scope>NUCLEOTIDE SEQUENCE [LARGE SCALE GENOMIC DNA]</scope>
</reference>
<organism evidence="1 2">
    <name type="scientific">Araneus ventricosus</name>
    <name type="common">Orbweaver spider</name>
    <name type="synonym">Epeira ventricosa</name>
    <dbReference type="NCBI Taxonomy" id="182803"/>
    <lineage>
        <taxon>Eukaryota</taxon>
        <taxon>Metazoa</taxon>
        <taxon>Ecdysozoa</taxon>
        <taxon>Arthropoda</taxon>
        <taxon>Chelicerata</taxon>
        <taxon>Arachnida</taxon>
        <taxon>Araneae</taxon>
        <taxon>Araneomorphae</taxon>
        <taxon>Entelegynae</taxon>
        <taxon>Araneoidea</taxon>
        <taxon>Araneidae</taxon>
        <taxon>Araneus</taxon>
    </lineage>
</organism>
<evidence type="ECO:0000313" key="2">
    <source>
        <dbReference type="Proteomes" id="UP000499080"/>
    </source>
</evidence>
<sequence>MGILENSMLARVLLAECLRSLALKWVFGIESRGLSAYSVSAIVCNEMDATSLQQVRLVMANSFAKPCFKLALLPCQTCCMLADLQSKIAATLLQTKIAVWNEMAYAKVLAVIVVLSVISGQTEGDFTDALTGFGDDIKSVLSTFMQNIQNDPSFNINNTQVQNELNEAIQGAKTAFNLATNSISNLFSGAGGEIQDAINAIKNGQNPLDAIQQEFQQQESQAQTAADNFQQSVKNLASTTGSPN</sequence>